<feature type="domain" description="MYST-type HAT" evidence="8">
    <location>
        <begin position="113"/>
        <end position="406"/>
    </location>
</feature>
<comment type="catalytic activity">
    <reaction evidence="6">
        <text>L-lysyl-[protein] + acetyl-CoA = N(6)-acetyl-L-lysyl-[protein] + CoA + H(+)</text>
        <dbReference type="Rhea" id="RHEA:45948"/>
        <dbReference type="Rhea" id="RHEA-COMP:9752"/>
        <dbReference type="Rhea" id="RHEA-COMP:10731"/>
        <dbReference type="ChEBI" id="CHEBI:15378"/>
        <dbReference type="ChEBI" id="CHEBI:29969"/>
        <dbReference type="ChEBI" id="CHEBI:57287"/>
        <dbReference type="ChEBI" id="CHEBI:57288"/>
        <dbReference type="ChEBI" id="CHEBI:61930"/>
        <dbReference type="EC" id="2.3.1.48"/>
    </reaction>
</comment>
<feature type="compositionally biased region" description="Basic and acidic residues" evidence="7">
    <location>
        <begin position="1"/>
        <end position="30"/>
    </location>
</feature>
<evidence type="ECO:0000256" key="5">
    <source>
        <dbReference type="PIRSR" id="PIRSR602717-51"/>
    </source>
</evidence>
<dbReference type="GO" id="GO:0044545">
    <property type="term" value="C:NSL complex"/>
    <property type="evidence" value="ECO:0007669"/>
    <property type="project" value="TreeGrafter"/>
</dbReference>
<dbReference type="PANTHER" id="PTHR10615:SF82">
    <property type="entry name" value="HISTONE ACETYLTRANSFERASE KAT8"/>
    <property type="match status" value="1"/>
</dbReference>
<dbReference type="GO" id="GO:0005634">
    <property type="term" value="C:nucleus"/>
    <property type="evidence" value="ECO:0007669"/>
    <property type="project" value="UniProtKB-SubCell"/>
</dbReference>
<evidence type="ECO:0000256" key="1">
    <source>
        <dbReference type="ARBA" id="ARBA00010107"/>
    </source>
</evidence>
<keyword evidence="10" id="KW-1185">Reference proteome</keyword>
<dbReference type="AlphaFoldDB" id="A0A226F5P9"/>
<keyword evidence="3 9" id="KW-0808">Transferase</keyword>
<evidence type="ECO:0000259" key="8">
    <source>
        <dbReference type="PROSITE" id="PS51726"/>
    </source>
</evidence>
<dbReference type="EC" id="2.3.1.48" evidence="2 6"/>
<dbReference type="PANTHER" id="PTHR10615">
    <property type="entry name" value="HISTONE ACETYLTRANSFERASE"/>
    <property type="match status" value="1"/>
</dbReference>
<evidence type="ECO:0000256" key="2">
    <source>
        <dbReference type="ARBA" id="ARBA00013184"/>
    </source>
</evidence>
<dbReference type="GO" id="GO:0046972">
    <property type="term" value="F:histone H4K16 acetyltransferase activity"/>
    <property type="evidence" value="ECO:0007669"/>
    <property type="project" value="TreeGrafter"/>
</dbReference>
<proteinExistence type="inferred from homology"/>
<dbReference type="STRING" id="158441.A0A226F5P9"/>
<keyword evidence="6" id="KW-0539">Nucleus</keyword>
<dbReference type="InterPro" id="IPR036388">
    <property type="entry name" value="WH-like_DNA-bd_sf"/>
</dbReference>
<evidence type="ECO:0000313" key="10">
    <source>
        <dbReference type="Proteomes" id="UP000198287"/>
    </source>
</evidence>
<evidence type="ECO:0000313" key="9">
    <source>
        <dbReference type="EMBL" id="OXA64768.1"/>
    </source>
</evidence>
<keyword evidence="4" id="KW-0007">Acetylation</keyword>
<dbReference type="SUPFAM" id="SSF54160">
    <property type="entry name" value="Chromo domain-like"/>
    <property type="match status" value="1"/>
</dbReference>
<evidence type="ECO:0000256" key="7">
    <source>
        <dbReference type="SAM" id="MobiDB-lite"/>
    </source>
</evidence>
<dbReference type="SUPFAM" id="SSF55729">
    <property type="entry name" value="Acyl-CoA N-acyltransferases (Nat)"/>
    <property type="match status" value="1"/>
</dbReference>
<dbReference type="CDD" id="cd04301">
    <property type="entry name" value="NAT_SF"/>
    <property type="match status" value="1"/>
</dbReference>
<dbReference type="GO" id="GO:0006974">
    <property type="term" value="P:DNA damage response"/>
    <property type="evidence" value="ECO:0007669"/>
    <property type="project" value="UniProtKB-ARBA"/>
</dbReference>
<dbReference type="InterPro" id="IPR050603">
    <property type="entry name" value="MYST_HAT"/>
</dbReference>
<dbReference type="InterPro" id="IPR016197">
    <property type="entry name" value="Chromo-like_dom_sf"/>
</dbReference>
<dbReference type="InterPro" id="IPR016181">
    <property type="entry name" value="Acyl_CoA_acyltransferase"/>
</dbReference>
<evidence type="ECO:0000256" key="3">
    <source>
        <dbReference type="ARBA" id="ARBA00022679"/>
    </source>
</evidence>
<dbReference type="Proteomes" id="UP000198287">
    <property type="component" value="Unassembled WGS sequence"/>
</dbReference>
<sequence length="417" mass="47920">MDSVKKVDEGNENTQPHDEASGDRSSIQDDEKSDESNDGVNTDPALHERNITIEEPPSSTDVSSEVIDISDTDGEDDVDNFIPVAAGIQYLVKRADNNWYPATVIHRRPGDTELFEYLVHYENFNRRLDEWVTRDRIRRETSLEEQTIPCFGEYTARFSSGLPRVTRSRQRKHDEINHVQKAIEEMDPTTAAIEREHEAVTKGAISMWEIDGVHHKLFCQNLCLLSKLFLDHKAVYFDVEPFLFYVMSETSRDGSRLVGYFSKEKKSLDGNNVACILILPQFQRKGFGKFLISFSYELSKLENAIGSPEKPLSDLGKLSYRSYWSWVLLDVLRDFRGTISIKELSDKTFIAQTDIVSTLQALNMVKYWRGQQTICVTPKLVQQYLKDSELKVPKIIVDPLHLKWAPRKKLPNPIKNK</sequence>
<comment type="similarity">
    <text evidence="1 6">Belongs to the MYST (SAS/MOZ) family.</text>
</comment>
<name>A0A226F5P9_FOLCA</name>
<protein>
    <recommendedName>
        <fullName evidence="2 6">Histone acetyltransferase</fullName>
        <ecNumber evidence="2 6">2.3.1.48</ecNumber>
    </recommendedName>
</protein>
<feature type="active site" description="Proton donor/acceptor" evidence="5">
    <location>
        <position position="309"/>
    </location>
</feature>
<comment type="subcellular location">
    <subcellularLocation>
        <location evidence="6">Nucleus</location>
    </subcellularLocation>
</comment>
<dbReference type="Gene3D" id="1.10.10.10">
    <property type="entry name" value="Winged helix-like DNA-binding domain superfamily/Winged helix DNA-binding domain"/>
    <property type="match status" value="1"/>
</dbReference>
<comment type="caution">
    <text evidence="9">The sequence shown here is derived from an EMBL/GenBank/DDBJ whole genome shotgun (WGS) entry which is preliminary data.</text>
</comment>
<dbReference type="Gene3D" id="3.40.630.30">
    <property type="match status" value="1"/>
</dbReference>
<dbReference type="OrthoDB" id="787137at2759"/>
<reference evidence="9 10" key="1">
    <citation type="submission" date="2015-12" db="EMBL/GenBank/DDBJ databases">
        <title>The genome of Folsomia candida.</title>
        <authorList>
            <person name="Faddeeva A."/>
            <person name="Derks M.F."/>
            <person name="Anvar Y."/>
            <person name="Smit S."/>
            <person name="Van Straalen N."/>
            <person name="Roelofs D."/>
        </authorList>
    </citation>
    <scope>NUCLEOTIDE SEQUENCE [LARGE SCALE GENOMIC DNA]</scope>
    <source>
        <strain evidence="9 10">VU population</strain>
        <tissue evidence="9">Whole body</tissue>
    </source>
</reference>
<dbReference type="GO" id="GO:0072487">
    <property type="term" value="C:MSL complex"/>
    <property type="evidence" value="ECO:0007669"/>
    <property type="project" value="TreeGrafter"/>
</dbReference>
<gene>
    <name evidence="9" type="ORF">Fcan01_01082</name>
</gene>
<dbReference type="Gene3D" id="2.30.30.140">
    <property type="match status" value="1"/>
</dbReference>
<dbReference type="Pfam" id="PF01853">
    <property type="entry name" value="MOZ_SAS"/>
    <property type="match status" value="1"/>
</dbReference>
<dbReference type="PROSITE" id="PS51726">
    <property type="entry name" value="MYST_HAT"/>
    <property type="match status" value="1"/>
</dbReference>
<dbReference type="FunFam" id="3.40.630.30:FF:000002">
    <property type="entry name" value="Histone acetyltransferase"/>
    <property type="match status" value="1"/>
</dbReference>
<dbReference type="InterPro" id="IPR025995">
    <property type="entry name" value="Tudor-knot"/>
</dbReference>
<dbReference type="EMBL" id="LNIX01000001">
    <property type="protein sequence ID" value="OXA64768.1"/>
    <property type="molecule type" value="Genomic_DNA"/>
</dbReference>
<accession>A0A226F5P9</accession>
<evidence type="ECO:0000256" key="6">
    <source>
        <dbReference type="RuleBase" id="RU361211"/>
    </source>
</evidence>
<organism evidence="9 10">
    <name type="scientific">Folsomia candida</name>
    <name type="common">Springtail</name>
    <dbReference type="NCBI Taxonomy" id="158441"/>
    <lineage>
        <taxon>Eukaryota</taxon>
        <taxon>Metazoa</taxon>
        <taxon>Ecdysozoa</taxon>
        <taxon>Arthropoda</taxon>
        <taxon>Hexapoda</taxon>
        <taxon>Collembola</taxon>
        <taxon>Entomobryomorpha</taxon>
        <taxon>Isotomoidea</taxon>
        <taxon>Isotomidae</taxon>
        <taxon>Proisotominae</taxon>
        <taxon>Folsomia</taxon>
    </lineage>
</organism>
<dbReference type="FunFam" id="1.10.10.10:FF:000022">
    <property type="entry name" value="Histone acetyltransferase"/>
    <property type="match status" value="1"/>
</dbReference>
<evidence type="ECO:0000256" key="4">
    <source>
        <dbReference type="ARBA" id="ARBA00022990"/>
    </source>
</evidence>
<dbReference type="OMA" id="CGPNDYE"/>
<dbReference type="Pfam" id="PF11717">
    <property type="entry name" value="Tudor-knot"/>
    <property type="match status" value="1"/>
</dbReference>
<feature type="region of interest" description="Disordered" evidence="7">
    <location>
        <begin position="1"/>
        <end position="65"/>
    </location>
</feature>
<dbReference type="InterPro" id="IPR002717">
    <property type="entry name" value="HAT_MYST-type"/>
</dbReference>
<dbReference type="GO" id="GO:0035267">
    <property type="term" value="C:NuA4 histone acetyltransferase complex"/>
    <property type="evidence" value="ECO:0007669"/>
    <property type="project" value="TreeGrafter"/>
</dbReference>
<dbReference type="GO" id="GO:0006355">
    <property type="term" value="P:regulation of DNA-templated transcription"/>
    <property type="evidence" value="ECO:0007669"/>
    <property type="project" value="InterPro"/>
</dbReference>